<feature type="region of interest" description="Disordered" evidence="1">
    <location>
        <begin position="1"/>
        <end position="29"/>
    </location>
</feature>
<protein>
    <submittedName>
        <fullName evidence="2">Uncharacterized protein</fullName>
    </submittedName>
</protein>
<comment type="caution">
    <text evidence="2">The sequence shown here is derived from an EMBL/GenBank/DDBJ whole genome shotgun (WGS) entry which is preliminary data.</text>
</comment>
<accession>A0ABC9N8K9</accession>
<evidence type="ECO:0000313" key="3">
    <source>
        <dbReference type="Proteomes" id="UP000004110"/>
    </source>
</evidence>
<evidence type="ECO:0000256" key="1">
    <source>
        <dbReference type="SAM" id="MobiDB-lite"/>
    </source>
</evidence>
<organism evidence="2 3">
    <name type="scientific">Bacteroides uniformis (strain ATCC 8492 / DSM 6597 / CCUG 4942 / CIP 103695 / JCM 5828 / KCTC 5204 / NCTC 13054 / VPI 0061)</name>
    <dbReference type="NCBI Taxonomy" id="411479"/>
    <lineage>
        <taxon>Bacteria</taxon>
        <taxon>Pseudomonadati</taxon>
        <taxon>Bacteroidota</taxon>
        <taxon>Bacteroidia</taxon>
        <taxon>Bacteroidales</taxon>
        <taxon>Bacteroidaceae</taxon>
        <taxon>Bacteroides</taxon>
    </lineage>
</organism>
<reference evidence="2" key="2">
    <citation type="submission" date="2013-11" db="EMBL/GenBank/DDBJ databases">
        <title>Draft genome sequence of Bacteroides uniformis (ATCC 8492).</title>
        <authorList>
            <person name="Sudarsanam P."/>
            <person name="Ley R."/>
            <person name="Guruge J."/>
            <person name="Turnbaugh P.J."/>
            <person name="Mahowald M."/>
            <person name="Liep D."/>
            <person name="Gordon J."/>
        </authorList>
    </citation>
    <scope>NUCLEOTIDE SEQUENCE</scope>
    <source>
        <strain evidence="2">ATCC 8492</strain>
    </source>
</reference>
<reference evidence="2" key="1">
    <citation type="submission" date="2007-06" db="EMBL/GenBank/DDBJ databases">
        <authorList>
            <person name="Fulton L."/>
            <person name="Clifton S."/>
            <person name="Fulton B."/>
            <person name="Xu J."/>
            <person name="Minx P."/>
            <person name="Pepin K.H."/>
            <person name="Johnson M."/>
            <person name="Thiruvilangam P."/>
            <person name="Bhonagiri V."/>
            <person name="Nash W.E."/>
            <person name="Mardis E.R."/>
            <person name="Wilson R.K."/>
        </authorList>
    </citation>
    <scope>NUCLEOTIDE SEQUENCE [LARGE SCALE GENOMIC DNA]</scope>
    <source>
        <strain evidence="2">ATCC 8492</strain>
    </source>
</reference>
<proteinExistence type="predicted"/>
<dbReference type="EMBL" id="AAYH02000047">
    <property type="protein sequence ID" value="EDO52934.1"/>
    <property type="molecule type" value="Genomic_DNA"/>
</dbReference>
<evidence type="ECO:0000313" key="2">
    <source>
        <dbReference type="EMBL" id="EDO52934.1"/>
    </source>
</evidence>
<gene>
    <name evidence="2" type="ORF">BACUNI_03731</name>
</gene>
<name>A0ABC9N8K9_BACUC</name>
<keyword evidence="3" id="KW-1185">Reference proteome</keyword>
<feature type="compositionally biased region" description="Basic and acidic residues" evidence="1">
    <location>
        <begin position="1"/>
        <end position="12"/>
    </location>
</feature>
<dbReference type="Proteomes" id="UP000004110">
    <property type="component" value="Unassembled WGS sequence"/>
</dbReference>
<sequence length="86" mass="8860">MLHALRTGDDSGARSYAEVGGEETHGGAGGKDIYMSGISVEGASHHYGVVTIAQIAGQDIAVGKGVEDECPVTDTFGCRELYGCVQ</sequence>
<dbReference type="AlphaFoldDB" id="A0ABC9N8K9"/>